<protein>
    <recommendedName>
        <fullName evidence="3">Glycosyltransferase 2-like domain-containing protein</fullName>
    </recommendedName>
</protein>
<gene>
    <name evidence="4" type="ORF">AK830_g4412</name>
</gene>
<comment type="caution">
    <text evidence="4">The sequence shown here is derived from an EMBL/GenBank/DDBJ whole genome shotgun (WGS) entry which is preliminary data.</text>
</comment>
<dbReference type="PANTHER" id="PTHR38850:SF2">
    <property type="entry name" value="CERATO-PLATANIN"/>
    <property type="match status" value="1"/>
</dbReference>
<feature type="transmembrane region" description="Helical" evidence="2">
    <location>
        <begin position="513"/>
        <end position="530"/>
    </location>
</feature>
<dbReference type="Proteomes" id="UP000050424">
    <property type="component" value="Unassembled WGS sequence"/>
</dbReference>
<keyword evidence="2" id="KW-1133">Transmembrane helix</keyword>
<accession>A0A0P7AW22</accession>
<keyword evidence="5" id="KW-1185">Reference proteome</keyword>
<dbReference type="OrthoDB" id="5370830at2759"/>
<dbReference type="SUPFAM" id="SSF53448">
    <property type="entry name" value="Nucleotide-diphospho-sugar transferases"/>
    <property type="match status" value="1"/>
</dbReference>
<dbReference type="InterPro" id="IPR001173">
    <property type="entry name" value="Glyco_trans_2-like"/>
</dbReference>
<keyword evidence="2" id="KW-0812">Transmembrane</keyword>
<dbReference type="PANTHER" id="PTHR38850">
    <property type="entry name" value="CERATO-PLATANIN"/>
    <property type="match status" value="1"/>
</dbReference>
<dbReference type="InterPro" id="IPR029044">
    <property type="entry name" value="Nucleotide-diphossugar_trans"/>
</dbReference>
<evidence type="ECO:0000256" key="2">
    <source>
        <dbReference type="SAM" id="Phobius"/>
    </source>
</evidence>
<evidence type="ECO:0000259" key="3">
    <source>
        <dbReference type="Pfam" id="PF13632"/>
    </source>
</evidence>
<keyword evidence="2" id="KW-0472">Membrane</keyword>
<dbReference type="AlphaFoldDB" id="A0A0P7AW22"/>
<reference evidence="4 5" key="1">
    <citation type="submission" date="2015-09" db="EMBL/GenBank/DDBJ databases">
        <title>Draft genome of a European isolate of the apple canker pathogen Neonectria ditissima.</title>
        <authorList>
            <person name="Gomez-Cortecero A."/>
            <person name="Harrison R.J."/>
            <person name="Armitage A.D."/>
        </authorList>
    </citation>
    <scope>NUCLEOTIDE SEQUENCE [LARGE SCALE GENOMIC DNA]</scope>
    <source>
        <strain evidence="4 5">R09/05</strain>
    </source>
</reference>
<dbReference type="STRING" id="78410.A0A0P7AW22"/>
<dbReference type="Pfam" id="PF13632">
    <property type="entry name" value="Glyco_trans_2_3"/>
    <property type="match status" value="1"/>
</dbReference>
<organism evidence="4 5">
    <name type="scientific">Neonectria ditissima</name>
    <dbReference type="NCBI Taxonomy" id="78410"/>
    <lineage>
        <taxon>Eukaryota</taxon>
        <taxon>Fungi</taxon>
        <taxon>Dikarya</taxon>
        <taxon>Ascomycota</taxon>
        <taxon>Pezizomycotina</taxon>
        <taxon>Sordariomycetes</taxon>
        <taxon>Hypocreomycetidae</taxon>
        <taxon>Hypocreales</taxon>
        <taxon>Nectriaceae</taxon>
        <taxon>Neonectria</taxon>
    </lineage>
</organism>
<dbReference type="EMBL" id="LKCW01000053">
    <property type="protein sequence ID" value="KPM42139.1"/>
    <property type="molecule type" value="Genomic_DNA"/>
</dbReference>
<proteinExistence type="predicted"/>
<feature type="domain" description="Glycosyltransferase 2-like" evidence="3">
    <location>
        <begin position="8"/>
        <end position="181"/>
    </location>
</feature>
<feature type="region of interest" description="Disordered" evidence="1">
    <location>
        <begin position="239"/>
        <end position="258"/>
    </location>
</feature>
<sequence>MALTDDDWVLHLDEETIVDEHAIAACISFAENQTKYEYGQGIIIYNAHEFWSHKLITIADVTRSRDDYGKFYVAHNYIHYPIFGIHGSFLLTSGKIENEVAWDTDSLVEDFCFSLRAWTKGFRGGWVPSIAREQSPQTILDLCKQRARWFSGMIRLPGVVGKLSCLQWCLSTIAIPILHIIFARTQIPYSTCVMDLDAGLSSQSIITHAVMFPFFSIIASNSGTAPNCRNSVAIASHRDHSTRRLRSRPLPPAASPQDAPCRSFHVLLIVESTIAPLNMRHRDSGLPLLLLVSAAAAAKSKSHTVGVTPHASYSSSIGVLGCKVDTDRIAYWPLAIDCTNICVELSYQDRSVKLLRVDQSEGAYDVSYDAWNYLYTGFSATKKPTAGGAVEMTYQAVDASECDGLINTKGNKLPLSASNSMNFLASCLDQNDTWVADNYVLYNIADPICTMGFDEKCDLDYPAQNQAVCPHTLGLAPALDDAPVYNIEYPTGEKVLAGGGDDSKGPAVTHPSVFVLTLLMLLPCLFCIGTF</sequence>
<evidence type="ECO:0000313" key="4">
    <source>
        <dbReference type="EMBL" id="KPM42139.1"/>
    </source>
</evidence>
<evidence type="ECO:0000313" key="5">
    <source>
        <dbReference type="Proteomes" id="UP000050424"/>
    </source>
</evidence>
<evidence type="ECO:0000256" key="1">
    <source>
        <dbReference type="SAM" id="MobiDB-lite"/>
    </source>
</evidence>
<name>A0A0P7AW22_9HYPO</name>